<dbReference type="RefSeq" id="WP_285764340.1">
    <property type="nucleotide sequence ID" value="NZ_BSYJ01000004.1"/>
</dbReference>
<dbReference type="CDD" id="cd02503">
    <property type="entry name" value="MobA"/>
    <property type="match status" value="1"/>
</dbReference>
<keyword evidence="7" id="KW-0501">Molybdenum cofactor biosynthesis</keyword>
<evidence type="ECO:0000256" key="3">
    <source>
        <dbReference type="ARBA" id="ARBA00022723"/>
    </source>
</evidence>
<dbReference type="GO" id="GO:0016779">
    <property type="term" value="F:nucleotidyltransferase activity"/>
    <property type="evidence" value="ECO:0007669"/>
    <property type="project" value="UniProtKB-KW"/>
</dbReference>
<dbReference type="SUPFAM" id="SSF53448">
    <property type="entry name" value="Nucleotide-diphospho-sugar transferases"/>
    <property type="match status" value="1"/>
</dbReference>
<dbReference type="PANTHER" id="PTHR19136:SF81">
    <property type="entry name" value="MOLYBDENUM COFACTOR GUANYLYLTRANSFERASE"/>
    <property type="match status" value="1"/>
</dbReference>
<feature type="domain" description="MobA-like NTP transferase" evidence="8">
    <location>
        <begin position="9"/>
        <end position="143"/>
    </location>
</feature>
<evidence type="ECO:0000256" key="1">
    <source>
        <dbReference type="ARBA" id="ARBA00022490"/>
    </source>
</evidence>
<dbReference type="PANTHER" id="PTHR19136">
    <property type="entry name" value="MOLYBDENUM COFACTOR GUANYLYLTRANSFERASE"/>
    <property type="match status" value="1"/>
</dbReference>
<dbReference type="InterPro" id="IPR025877">
    <property type="entry name" value="MobA-like_NTP_Trfase"/>
</dbReference>
<gene>
    <name evidence="9" type="ORF">MNKW57_20380</name>
</gene>
<dbReference type="Gene3D" id="3.90.550.10">
    <property type="entry name" value="Spore Coat Polysaccharide Biosynthesis Protein SpsA, Chain A"/>
    <property type="match status" value="1"/>
</dbReference>
<keyword evidence="5" id="KW-0460">Magnesium</keyword>
<evidence type="ECO:0000256" key="2">
    <source>
        <dbReference type="ARBA" id="ARBA00022679"/>
    </source>
</evidence>
<dbReference type="InterPro" id="IPR029044">
    <property type="entry name" value="Nucleotide-diphossugar_trans"/>
</dbReference>
<evidence type="ECO:0000256" key="7">
    <source>
        <dbReference type="ARBA" id="ARBA00023150"/>
    </source>
</evidence>
<evidence type="ECO:0000256" key="5">
    <source>
        <dbReference type="ARBA" id="ARBA00022842"/>
    </source>
</evidence>
<organism evidence="9 10">
    <name type="scientific">Biformimicrobium ophioploci</name>
    <dbReference type="NCBI Taxonomy" id="3036711"/>
    <lineage>
        <taxon>Bacteria</taxon>
        <taxon>Pseudomonadati</taxon>
        <taxon>Pseudomonadota</taxon>
        <taxon>Gammaproteobacteria</taxon>
        <taxon>Cellvibrionales</taxon>
        <taxon>Microbulbiferaceae</taxon>
        <taxon>Biformimicrobium</taxon>
    </lineage>
</organism>
<reference evidence="9 10" key="1">
    <citation type="submission" date="2023-04" db="EMBL/GenBank/DDBJ databases">
        <title>Marinobulbifer ophiurae gen. nov., sp. Nov., isolate from tissue of brittle star Ophioplocus japonicus.</title>
        <authorList>
            <person name="Kawano K."/>
            <person name="Sawayama S."/>
            <person name="Nakagawa S."/>
        </authorList>
    </citation>
    <scope>NUCLEOTIDE SEQUENCE [LARGE SCALE GENOMIC DNA]</scope>
    <source>
        <strain evidence="9 10">NKW57</strain>
    </source>
</reference>
<keyword evidence="1" id="KW-0963">Cytoplasm</keyword>
<evidence type="ECO:0000256" key="4">
    <source>
        <dbReference type="ARBA" id="ARBA00022741"/>
    </source>
</evidence>
<dbReference type="InterPro" id="IPR013482">
    <property type="entry name" value="Molybde_CF_guanTrfase"/>
</dbReference>
<keyword evidence="10" id="KW-1185">Reference proteome</keyword>
<dbReference type="EMBL" id="BSYJ01000004">
    <property type="protein sequence ID" value="GMG87717.1"/>
    <property type="molecule type" value="Genomic_DNA"/>
</dbReference>
<keyword evidence="3" id="KW-0479">Metal-binding</keyword>
<dbReference type="Proteomes" id="UP001224392">
    <property type="component" value="Unassembled WGS sequence"/>
</dbReference>
<keyword evidence="6" id="KW-0342">GTP-binding</keyword>
<dbReference type="Pfam" id="PF12804">
    <property type="entry name" value="NTP_transf_3"/>
    <property type="match status" value="1"/>
</dbReference>
<keyword evidence="2" id="KW-0808">Transferase</keyword>
<name>A0ABQ6M092_9GAMM</name>
<comment type="caution">
    <text evidence="9">The sequence shown here is derived from an EMBL/GenBank/DDBJ whole genome shotgun (WGS) entry which is preliminary data.</text>
</comment>
<evidence type="ECO:0000313" key="9">
    <source>
        <dbReference type="EMBL" id="GMG87717.1"/>
    </source>
</evidence>
<proteinExistence type="predicted"/>
<protein>
    <submittedName>
        <fullName evidence="9">Molybdenum cofactor guanylyltransferase</fullName>
    </submittedName>
</protein>
<sequence>MQRRQEYIGVVLAGGRSSRMGRDKALLPVAGNGTFLEKARGLLRELPLGQVLVSGARPGGVPDLVPDRGPLGGLHAVASDSSAQAALVIPVDMPLLDSGLLADLLHAGERAGRACYFGDYFFPLWLPLDSRCRDYLQRAVTGEVANSVGAMLRHLQALSLPHPHRDGAGPEWHRNINTPAEYASLPVSNHAINTNITREN</sequence>
<keyword evidence="4" id="KW-0547">Nucleotide-binding</keyword>
<evidence type="ECO:0000256" key="6">
    <source>
        <dbReference type="ARBA" id="ARBA00023134"/>
    </source>
</evidence>
<evidence type="ECO:0000313" key="10">
    <source>
        <dbReference type="Proteomes" id="UP001224392"/>
    </source>
</evidence>
<keyword evidence="9" id="KW-0548">Nucleotidyltransferase</keyword>
<accession>A0ABQ6M092</accession>
<evidence type="ECO:0000259" key="8">
    <source>
        <dbReference type="Pfam" id="PF12804"/>
    </source>
</evidence>